<sequence length="358" mass="38021">MNRSSLLTVAATLASFTAAGCFFNPYAGMTGLDPEAIQAQQAQAMAEAQAQNDAQILAQLEESRAAVKASPGDMNAARVLAQRVGACFLLGLVERKKVDGEAAIAEVDAALEEATRKHPDQKAEALSSKGILFVHAKRNKEAIETLEASMAARPTVLACVPLIKELDDAGRSSEVVGHCKKARPAARDDEDRYTLLDSCLRHSHGGAAEQGLAWAGKADIDFYNQRTDEIVQQNAAHRAEQEAHSAQMRADFDASRRRAEEERAARAGAPSSGGGGGTYSLRLHNSCSRTVKLFFGDNPKFGSGTRTSLGSNTTSSYSGGAPKTVWIVDDRDQGISSFVASGSQSMQITSSCSGFSTY</sequence>
<feature type="chain" id="PRO_5026803126" description="Tetratricopeptide repeat protein" evidence="2">
    <location>
        <begin position="20"/>
        <end position="358"/>
    </location>
</feature>
<comment type="caution">
    <text evidence="3">The sequence shown here is derived from an EMBL/GenBank/DDBJ whole genome shotgun (WGS) entry which is preliminary data.</text>
</comment>
<dbReference type="InterPro" id="IPR011990">
    <property type="entry name" value="TPR-like_helical_dom_sf"/>
</dbReference>
<feature type="region of interest" description="Disordered" evidence="1">
    <location>
        <begin position="234"/>
        <end position="280"/>
    </location>
</feature>
<name>A0A6N7PZC5_9BACT</name>
<feature type="signal peptide" evidence="2">
    <location>
        <begin position="1"/>
        <end position="19"/>
    </location>
</feature>
<accession>A0A6N7PZC5</accession>
<evidence type="ECO:0000256" key="1">
    <source>
        <dbReference type="SAM" id="MobiDB-lite"/>
    </source>
</evidence>
<dbReference type="SUPFAM" id="SSF48452">
    <property type="entry name" value="TPR-like"/>
    <property type="match status" value="1"/>
</dbReference>
<dbReference type="Proteomes" id="UP000440224">
    <property type="component" value="Unassembled WGS sequence"/>
</dbReference>
<keyword evidence="2" id="KW-0732">Signal</keyword>
<dbReference type="Gene3D" id="1.25.40.10">
    <property type="entry name" value="Tetratricopeptide repeat domain"/>
    <property type="match status" value="1"/>
</dbReference>
<evidence type="ECO:0000313" key="4">
    <source>
        <dbReference type="Proteomes" id="UP000440224"/>
    </source>
</evidence>
<feature type="compositionally biased region" description="Basic and acidic residues" evidence="1">
    <location>
        <begin position="250"/>
        <end position="265"/>
    </location>
</feature>
<dbReference type="OrthoDB" id="5498304at2"/>
<proteinExistence type="predicted"/>
<dbReference type="AlphaFoldDB" id="A0A6N7PZC5"/>
<dbReference type="RefSeq" id="WP_153823032.1">
    <property type="nucleotide sequence ID" value="NZ_WJIE01000010.1"/>
</dbReference>
<dbReference type="PROSITE" id="PS51257">
    <property type="entry name" value="PROKAR_LIPOPROTEIN"/>
    <property type="match status" value="1"/>
</dbReference>
<protein>
    <recommendedName>
        <fullName evidence="5">Tetratricopeptide repeat protein</fullName>
    </recommendedName>
</protein>
<reference evidence="3 4" key="1">
    <citation type="submission" date="2019-10" db="EMBL/GenBank/DDBJ databases">
        <title>A soil myxobacterium in the family Polyangiaceae.</title>
        <authorList>
            <person name="Li Y."/>
            <person name="Wang J."/>
        </authorList>
    </citation>
    <scope>NUCLEOTIDE SEQUENCE [LARGE SCALE GENOMIC DNA]</scope>
    <source>
        <strain evidence="3 4">DSM 14734</strain>
    </source>
</reference>
<dbReference type="EMBL" id="WJIE01000010">
    <property type="protein sequence ID" value="MRG96236.1"/>
    <property type="molecule type" value="Genomic_DNA"/>
</dbReference>
<evidence type="ECO:0000313" key="3">
    <source>
        <dbReference type="EMBL" id="MRG96236.1"/>
    </source>
</evidence>
<evidence type="ECO:0008006" key="5">
    <source>
        <dbReference type="Google" id="ProtNLM"/>
    </source>
</evidence>
<evidence type="ECO:0000256" key="2">
    <source>
        <dbReference type="SAM" id="SignalP"/>
    </source>
</evidence>
<organism evidence="3 4">
    <name type="scientific">Polyangium spumosum</name>
    <dbReference type="NCBI Taxonomy" id="889282"/>
    <lineage>
        <taxon>Bacteria</taxon>
        <taxon>Pseudomonadati</taxon>
        <taxon>Myxococcota</taxon>
        <taxon>Polyangia</taxon>
        <taxon>Polyangiales</taxon>
        <taxon>Polyangiaceae</taxon>
        <taxon>Polyangium</taxon>
    </lineage>
</organism>
<gene>
    <name evidence="3" type="ORF">GF068_30580</name>
</gene>
<keyword evidence="4" id="KW-1185">Reference proteome</keyword>